<dbReference type="InterPro" id="IPR000826">
    <property type="entry name" value="Formyl_rcpt-rel"/>
</dbReference>
<keyword evidence="9 13" id="KW-0675">Receptor</keyword>
<feature type="transmembrane region" description="Helical" evidence="14">
    <location>
        <begin position="123"/>
        <end position="145"/>
    </location>
</feature>
<evidence type="ECO:0000256" key="7">
    <source>
        <dbReference type="ARBA" id="ARBA00023136"/>
    </source>
</evidence>
<gene>
    <name evidence="16" type="primary">Cmlkr1_2</name>
    <name evidence="16" type="ORF">GTO95_0016213</name>
</gene>
<keyword evidence="5 14" id="KW-1133">Transmembrane helix</keyword>
<dbReference type="InterPro" id="IPR000276">
    <property type="entry name" value="GPCR_Rhodpsn"/>
</dbReference>
<dbReference type="Gene3D" id="1.20.1070.10">
    <property type="entry name" value="Rhodopsin 7-helix transmembrane proteins"/>
    <property type="match status" value="1"/>
</dbReference>
<evidence type="ECO:0000256" key="14">
    <source>
        <dbReference type="SAM" id="Phobius"/>
    </source>
</evidence>
<organism evidence="16 17">
    <name type="scientific">Atractosteus spatula</name>
    <name type="common">Alligator gar</name>
    <name type="synonym">Lepisosteus spatula</name>
    <dbReference type="NCBI Taxonomy" id="7917"/>
    <lineage>
        <taxon>Eukaryota</taxon>
        <taxon>Metazoa</taxon>
        <taxon>Chordata</taxon>
        <taxon>Craniata</taxon>
        <taxon>Vertebrata</taxon>
        <taxon>Euteleostomi</taxon>
        <taxon>Actinopterygii</taxon>
        <taxon>Neopterygii</taxon>
        <taxon>Holostei</taxon>
        <taxon>Semionotiformes</taxon>
        <taxon>Lepisosteidae</taxon>
        <taxon>Atractosteus</taxon>
    </lineage>
</organism>
<evidence type="ECO:0000313" key="17">
    <source>
        <dbReference type="Proteomes" id="UP000736164"/>
    </source>
</evidence>
<evidence type="ECO:0000256" key="8">
    <source>
        <dbReference type="ARBA" id="ARBA00023157"/>
    </source>
</evidence>
<dbReference type="PANTHER" id="PTHR24225:SF0">
    <property type="entry name" value="N-FORMYL PEPTIDE RECEPTOR 2"/>
    <property type="match status" value="1"/>
</dbReference>
<feature type="transmembrane region" description="Helical" evidence="14">
    <location>
        <begin position="6"/>
        <end position="32"/>
    </location>
</feature>
<keyword evidence="2" id="KW-1003">Cell membrane</keyword>
<feature type="transmembrane region" description="Helical" evidence="14">
    <location>
        <begin position="179"/>
        <end position="201"/>
    </location>
</feature>
<protein>
    <submittedName>
        <fullName evidence="16">CML1 protein</fullName>
    </submittedName>
</protein>
<keyword evidence="11 13" id="KW-0807">Transducer</keyword>
<evidence type="ECO:0000256" key="13">
    <source>
        <dbReference type="RuleBase" id="RU000688"/>
    </source>
</evidence>
<dbReference type="InterPro" id="IPR017452">
    <property type="entry name" value="GPCR_Rhodpsn_7TM"/>
</dbReference>
<accession>A0A8J7TAH2</accession>
<evidence type="ECO:0000256" key="5">
    <source>
        <dbReference type="ARBA" id="ARBA00022989"/>
    </source>
</evidence>
<sequence length="318" mass="36541">MQQPSVMNIVVIVINSIIFILGVTGNGIVICITGFKMKRTINTTWFLSLAVSDFLFCVFLPFSIVQMASDQHWHFGKFMCKFTSFIMFLNMFSSIFLLVIISIDRSVSVFYPVWSQNYRTTRFATVVVLVAWIISALLSTPSLIFRVTAVQNKKTHCFNDYDSSMPKKNLHGVVALTRFIFGFVIPFIVIAFCYSIIIIKLKKNRMAKSLKPFKIMTAIIVTFFLCWLPYHIFIILEINHYNYSPDIFLKWMSMAVSLAFANSCLNPILYVFMGKDFKEKFRVSFLSKIENALSEDARTTTRRISRTSSAFEKGSTLV</sequence>
<feature type="transmembrane region" description="Helical" evidence="14">
    <location>
        <begin position="44"/>
        <end position="65"/>
    </location>
</feature>
<comment type="similarity">
    <text evidence="13">Belongs to the G-protein coupled receptor 1 family.</text>
</comment>
<dbReference type="GO" id="GO:0004875">
    <property type="term" value="F:complement receptor activity"/>
    <property type="evidence" value="ECO:0007669"/>
    <property type="project" value="TreeGrafter"/>
</dbReference>
<proteinExistence type="inferred from homology"/>
<name>A0A8J7TAH2_ATRSP</name>
<feature type="transmembrane region" description="Helical" evidence="14">
    <location>
        <begin position="248"/>
        <end position="272"/>
    </location>
</feature>
<dbReference type="FunFam" id="1.20.1070.10:FF:000034">
    <property type="entry name" value="G-protein coupled receptor 1"/>
    <property type="match status" value="1"/>
</dbReference>
<dbReference type="GO" id="GO:0004930">
    <property type="term" value="F:G protein-coupled receptor activity"/>
    <property type="evidence" value="ECO:0007669"/>
    <property type="project" value="UniProtKB-KW"/>
</dbReference>
<evidence type="ECO:0000256" key="12">
    <source>
        <dbReference type="ARBA" id="ARBA00025736"/>
    </source>
</evidence>
<dbReference type="EMBL" id="JAAWVO010030973">
    <property type="protein sequence ID" value="MBN3316733.1"/>
    <property type="molecule type" value="Genomic_DNA"/>
</dbReference>
<keyword evidence="6 13" id="KW-0297">G-protein coupled receptor</keyword>
<keyword evidence="3" id="KW-0145">Chemotaxis</keyword>
<dbReference type="SMART" id="SM01381">
    <property type="entry name" value="7TM_GPCR_Srsx"/>
    <property type="match status" value="1"/>
</dbReference>
<dbReference type="GO" id="GO:0006954">
    <property type="term" value="P:inflammatory response"/>
    <property type="evidence" value="ECO:0007669"/>
    <property type="project" value="TreeGrafter"/>
</dbReference>
<keyword evidence="17" id="KW-1185">Reference proteome</keyword>
<reference evidence="16" key="1">
    <citation type="journal article" date="2021" name="Cell">
        <title>Tracing the genetic footprints of vertebrate landing in non-teleost ray-finned fishes.</title>
        <authorList>
            <person name="Bi X."/>
            <person name="Wang K."/>
            <person name="Yang L."/>
            <person name="Pan H."/>
            <person name="Jiang H."/>
            <person name="Wei Q."/>
            <person name="Fang M."/>
            <person name="Yu H."/>
            <person name="Zhu C."/>
            <person name="Cai Y."/>
            <person name="He Y."/>
            <person name="Gan X."/>
            <person name="Zeng H."/>
            <person name="Yu D."/>
            <person name="Zhu Y."/>
            <person name="Jiang H."/>
            <person name="Qiu Q."/>
            <person name="Yang H."/>
            <person name="Zhang Y.E."/>
            <person name="Wang W."/>
            <person name="Zhu M."/>
            <person name="He S."/>
            <person name="Zhang G."/>
        </authorList>
    </citation>
    <scope>NUCLEOTIDE SEQUENCE</scope>
    <source>
        <strain evidence="16">Allg_001</strain>
    </source>
</reference>
<keyword evidence="7 14" id="KW-0472">Membrane</keyword>
<dbReference type="CDD" id="cd14974">
    <property type="entry name" value="7tmA_Anaphylatoxin_R-like"/>
    <property type="match status" value="1"/>
</dbReference>
<evidence type="ECO:0000259" key="15">
    <source>
        <dbReference type="PROSITE" id="PS50262"/>
    </source>
</evidence>
<feature type="non-terminal residue" evidence="16">
    <location>
        <position position="1"/>
    </location>
</feature>
<keyword evidence="4 13" id="KW-0812">Transmembrane</keyword>
<evidence type="ECO:0000256" key="1">
    <source>
        <dbReference type="ARBA" id="ARBA00004651"/>
    </source>
</evidence>
<evidence type="ECO:0000256" key="6">
    <source>
        <dbReference type="ARBA" id="ARBA00023040"/>
    </source>
</evidence>
<dbReference type="GO" id="GO:0007200">
    <property type="term" value="P:phospholipase C-activating G protein-coupled receptor signaling pathway"/>
    <property type="evidence" value="ECO:0007669"/>
    <property type="project" value="TreeGrafter"/>
</dbReference>
<evidence type="ECO:0000256" key="10">
    <source>
        <dbReference type="ARBA" id="ARBA00023180"/>
    </source>
</evidence>
<dbReference type="Pfam" id="PF00001">
    <property type="entry name" value="7tm_1"/>
    <property type="match status" value="1"/>
</dbReference>
<evidence type="ECO:0000256" key="11">
    <source>
        <dbReference type="ARBA" id="ARBA00023224"/>
    </source>
</evidence>
<dbReference type="GO" id="GO:0006935">
    <property type="term" value="P:chemotaxis"/>
    <property type="evidence" value="ECO:0007669"/>
    <property type="project" value="UniProtKB-KW"/>
</dbReference>
<comment type="subcellular location">
    <subcellularLocation>
        <location evidence="1">Cell membrane</location>
        <topology evidence="1">Multi-pass membrane protein</topology>
    </subcellularLocation>
</comment>
<dbReference type="PROSITE" id="PS00237">
    <property type="entry name" value="G_PROTEIN_RECEP_F1_1"/>
    <property type="match status" value="1"/>
</dbReference>
<dbReference type="PANTHER" id="PTHR24225">
    <property type="entry name" value="CHEMOTACTIC RECEPTOR"/>
    <property type="match status" value="1"/>
</dbReference>
<dbReference type="SUPFAM" id="SSF81321">
    <property type="entry name" value="Family A G protein-coupled receptor-like"/>
    <property type="match status" value="1"/>
</dbReference>
<dbReference type="PROSITE" id="PS50262">
    <property type="entry name" value="G_PROTEIN_RECEP_F1_2"/>
    <property type="match status" value="1"/>
</dbReference>
<dbReference type="GO" id="GO:0005886">
    <property type="term" value="C:plasma membrane"/>
    <property type="evidence" value="ECO:0007669"/>
    <property type="project" value="UniProtKB-SubCell"/>
</dbReference>
<comment type="similarity">
    <text evidence="12">Belongs to the chemokine-like receptor (CMKLR) family.</text>
</comment>
<dbReference type="AlphaFoldDB" id="A0A8J7TAH2"/>
<comment type="caution">
    <text evidence="16">The sequence shown here is derived from an EMBL/GenBank/DDBJ whole genome shotgun (WGS) entry which is preliminary data.</text>
</comment>
<dbReference type="PRINTS" id="PR00237">
    <property type="entry name" value="GPCRRHODOPSN"/>
</dbReference>
<keyword evidence="10" id="KW-0325">Glycoprotein</keyword>
<feature type="domain" description="G-protein coupled receptors family 1 profile" evidence="15">
    <location>
        <begin position="25"/>
        <end position="270"/>
    </location>
</feature>
<evidence type="ECO:0000256" key="4">
    <source>
        <dbReference type="ARBA" id="ARBA00022692"/>
    </source>
</evidence>
<dbReference type="GO" id="GO:0007204">
    <property type="term" value="P:positive regulation of cytosolic calcium ion concentration"/>
    <property type="evidence" value="ECO:0007669"/>
    <property type="project" value="TreeGrafter"/>
</dbReference>
<evidence type="ECO:0000313" key="16">
    <source>
        <dbReference type="EMBL" id="MBN3316733.1"/>
    </source>
</evidence>
<feature type="transmembrane region" description="Helical" evidence="14">
    <location>
        <begin position="85"/>
        <end position="103"/>
    </location>
</feature>
<evidence type="ECO:0000256" key="2">
    <source>
        <dbReference type="ARBA" id="ARBA00022475"/>
    </source>
</evidence>
<evidence type="ECO:0000256" key="9">
    <source>
        <dbReference type="ARBA" id="ARBA00023170"/>
    </source>
</evidence>
<evidence type="ECO:0000256" key="3">
    <source>
        <dbReference type="ARBA" id="ARBA00022500"/>
    </source>
</evidence>
<dbReference type="Proteomes" id="UP000736164">
    <property type="component" value="Unassembled WGS sequence"/>
</dbReference>
<keyword evidence="8" id="KW-1015">Disulfide bond</keyword>
<feature type="non-terminal residue" evidence="16">
    <location>
        <position position="318"/>
    </location>
</feature>
<dbReference type="PRINTS" id="PR00526">
    <property type="entry name" value="FMETLEUPHER"/>
</dbReference>
<feature type="transmembrane region" description="Helical" evidence="14">
    <location>
        <begin position="213"/>
        <end position="236"/>
    </location>
</feature>